<sequence length="166" mass="18978">MPFVDNEATGTRYHSTRVNLRWSDFDQFQHVNNAAYLEFSQDARIDFVRDVLTEMDISVPAFVVRWASVDYRKALSSSETQVVVESFMYEVGEKSFKMRQNIRNAQHKIVAVVDTVNVGVDILSGKSRPWTEANIEVINMFMIPVEEEDHSPVAEAKKDTEVDTGL</sequence>
<protein>
    <submittedName>
        <fullName evidence="1">Predicted thioesterase</fullName>
        <ecNumber evidence="1">3.1.2.-</ecNumber>
    </submittedName>
</protein>
<dbReference type="SUPFAM" id="SSF54637">
    <property type="entry name" value="Thioesterase/thiol ester dehydrase-isomerase"/>
    <property type="match status" value="1"/>
</dbReference>
<organism evidence="1 2">
    <name type="scientific">Corynebacterium variabile</name>
    <dbReference type="NCBI Taxonomy" id="1727"/>
    <lineage>
        <taxon>Bacteria</taxon>
        <taxon>Bacillati</taxon>
        <taxon>Actinomycetota</taxon>
        <taxon>Actinomycetes</taxon>
        <taxon>Mycobacteriales</taxon>
        <taxon>Corynebacteriaceae</taxon>
        <taxon>Corynebacterium</taxon>
    </lineage>
</organism>
<dbReference type="EMBL" id="FAUH01000005">
    <property type="protein sequence ID" value="CUU65611.1"/>
    <property type="molecule type" value="Genomic_DNA"/>
</dbReference>
<keyword evidence="2" id="KW-1185">Reference proteome</keyword>
<dbReference type="OrthoDB" id="9799036at2"/>
<dbReference type="EC" id="3.1.2.-" evidence="1"/>
<evidence type="ECO:0000313" key="2">
    <source>
        <dbReference type="Proteomes" id="UP000182498"/>
    </source>
</evidence>
<keyword evidence="1" id="KW-0378">Hydrolase</keyword>
<dbReference type="AlphaFoldDB" id="A0A0X2NLJ8"/>
<dbReference type="PANTHER" id="PTHR31793">
    <property type="entry name" value="4-HYDROXYBENZOYL-COA THIOESTERASE FAMILY MEMBER"/>
    <property type="match status" value="1"/>
</dbReference>
<dbReference type="Gene3D" id="3.10.129.10">
    <property type="entry name" value="Hotdog Thioesterase"/>
    <property type="match status" value="1"/>
</dbReference>
<dbReference type="InterPro" id="IPR029069">
    <property type="entry name" value="HotDog_dom_sf"/>
</dbReference>
<dbReference type="PANTHER" id="PTHR31793:SF24">
    <property type="entry name" value="LONG-CHAIN ACYL-COA THIOESTERASE FADM"/>
    <property type="match status" value="1"/>
</dbReference>
<accession>A0A0X2NLJ8</accession>
<dbReference type="OMA" id="HTCHREL"/>
<name>A0A0X2NLJ8_9CORY</name>
<evidence type="ECO:0000313" key="1">
    <source>
        <dbReference type="EMBL" id="CUU65611.1"/>
    </source>
</evidence>
<proteinExistence type="predicted"/>
<dbReference type="CDD" id="cd00586">
    <property type="entry name" value="4HBT"/>
    <property type="match status" value="1"/>
</dbReference>
<gene>
    <name evidence="1" type="ORF">CVAR292_00941</name>
</gene>
<dbReference type="Pfam" id="PF13279">
    <property type="entry name" value="4HBT_2"/>
    <property type="match status" value="1"/>
</dbReference>
<dbReference type="GO" id="GO:0047617">
    <property type="term" value="F:fatty acyl-CoA hydrolase activity"/>
    <property type="evidence" value="ECO:0007669"/>
    <property type="project" value="TreeGrafter"/>
</dbReference>
<dbReference type="Proteomes" id="UP000182498">
    <property type="component" value="Unassembled WGS sequence"/>
</dbReference>
<dbReference type="RefSeq" id="WP_014009345.1">
    <property type="nucleotide sequence ID" value="NZ_FAUH01000005.1"/>
</dbReference>
<dbReference type="InterPro" id="IPR050563">
    <property type="entry name" value="4-hydroxybenzoyl-CoA_TE"/>
</dbReference>
<reference evidence="2" key="1">
    <citation type="submission" date="2015-11" db="EMBL/GenBank/DDBJ databases">
        <authorList>
            <person name="Dugat-Bony E."/>
        </authorList>
    </citation>
    <scope>NUCLEOTIDE SEQUENCE [LARGE SCALE GENOMIC DNA]</scope>
    <source>
        <strain evidence="2">Mu292</strain>
    </source>
</reference>